<comment type="subcellular location">
    <subcellularLocation>
        <location evidence="1">Cell membrane</location>
        <topology evidence="1">Single-pass type II membrane protein</topology>
    </subcellularLocation>
</comment>
<dbReference type="Gene3D" id="3.10.100.10">
    <property type="entry name" value="Mannose-Binding Protein A, subunit A"/>
    <property type="match status" value="1"/>
</dbReference>
<reference evidence="5" key="1">
    <citation type="submission" date="2009-11" db="EMBL/GenBank/DDBJ databases">
        <title>Molecular cloning and characterization of a c-type lectin from Pelodiscus sinensis.</title>
        <authorList>
            <person name="Fu J.P."/>
            <person name="Nie P."/>
        </authorList>
    </citation>
    <scope>NUCLEOTIDE SEQUENCE</scope>
</reference>
<evidence type="ECO:0000256" key="2">
    <source>
        <dbReference type="ARBA" id="ARBA00022734"/>
    </source>
</evidence>
<dbReference type="CDD" id="cd03593">
    <property type="entry name" value="CLECT_NK_receptors_like"/>
    <property type="match status" value="1"/>
</dbReference>
<dbReference type="GO" id="GO:0030246">
    <property type="term" value="F:carbohydrate binding"/>
    <property type="evidence" value="ECO:0007669"/>
    <property type="project" value="UniProtKB-KW"/>
</dbReference>
<dbReference type="InterPro" id="IPR050828">
    <property type="entry name" value="C-type_lectin/matrix_domain"/>
</dbReference>
<evidence type="ECO:0000313" key="5">
    <source>
        <dbReference type="EMBL" id="ADM34976.1"/>
    </source>
</evidence>
<dbReference type="SUPFAM" id="SSF56436">
    <property type="entry name" value="C-type lectin-like"/>
    <property type="match status" value="1"/>
</dbReference>
<keyword evidence="2 5" id="KW-0430">Lectin</keyword>
<gene>
    <name evidence="5" type="primary">c-lec</name>
</gene>
<proteinExistence type="evidence at transcript level"/>
<dbReference type="AlphaFoldDB" id="G8Z7K3"/>
<sequence length="147" mass="16286">MCSVLLVALILILSLVVALAVVASRRYTPCCPDSWVGYQQKCYYFSETEGNWDSSRSQCSALGASLAGIDSLQELAFLMRHKGPEIPWIGLRREGEVQPWKWANGTEFNKLFNVMGGESCAYLNGGTVSSSRCPSEKKWICSKLSLH</sequence>
<feature type="domain" description="C-type lectin" evidence="4">
    <location>
        <begin position="38"/>
        <end position="142"/>
    </location>
</feature>
<feature type="chain" id="PRO_5003519345" evidence="3">
    <location>
        <begin position="21"/>
        <end position="147"/>
    </location>
</feature>
<dbReference type="InterPro" id="IPR033992">
    <property type="entry name" value="NKR-like_CTLD"/>
</dbReference>
<dbReference type="InterPro" id="IPR016187">
    <property type="entry name" value="CTDL_fold"/>
</dbReference>
<feature type="signal peptide" evidence="3">
    <location>
        <begin position="1"/>
        <end position="20"/>
    </location>
</feature>
<dbReference type="PANTHER" id="PTHR45710:SF35">
    <property type="entry name" value="C-TYPE LECTIN DOMAIN FAMILY 2 MEMBER D"/>
    <property type="match status" value="1"/>
</dbReference>
<dbReference type="InterPro" id="IPR016186">
    <property type="entry name" value="C-type_lectin-like/link_sf"/>
</dbReference>
<dbReference type="GO" id="GO:0005886">
    <property type="term" value="C:plasma membrane"/>
    <property type="evidence" value="ECO:0007669"/>
    <property type="project" value="UniProtKB-SubCell"/>
</dbReference>
<dbReference type="EMBL" id="GU207845">
    <property type="protein sequence ID" value="ADM34976.1"/>
    <property type="molecule type" value="mRNA"/>
</dbReference>
<protein>
    <submittedName>
        <fullName evidence="5">C-type lectin</fullName>
    </submittedName>
</protein>
<organism evidence="5">
    <name type="scientific">Pelodiscus sinensis</name>
    <name type="common">Chinese softshell turtle</name>
    <name type="synonym">Trionyx sinensis</name>
    <dbReference type="NCBI Taxonomy" id="13735"/>
    <lineage>
        <taxon>Eukaryota</taxon>
        <taxon>Metazoa</taxon>
        <taxon>Chordata</taxon>
        <taxon>Craniata</taxon>
        <taxon>Vertebrata</taxon>
        <taxon>Euteleostomi</taxon>
        <taxon>Archelosauria</taxon>
        <taxon>Testudinata</taxon>
        <taxon>Testudines</taxon>
        <taxon>Cryptodira</taxon>
        <taxon>Trionychia</taxon>
        <taxon>Trionychidae</taxon>
        <taxon>Pelodiscus</taxon>
    </lineage>
</organism>
<dbReference type="PROSITE" id="PS50041">
    <property type="entry name" value="C_TYPE_LECTIN_2"/>
    <property type="match status" value="1"/>
</dbReference>
<dbReference type="SMART" id="SM00034">
    <property type="entry name" value="CLECT"/>
    <property type="match status" value="1"/>
</dbReference>
<evidence type="ECO:0000256" key="3">
    <source>
        <dbReference type="SAM" id="SignalP"/>
    </source>
</evidence>
<evidence type="ECO:0000259" key="4">
    <source>
        <dbReference type="PROSITE" id="PS50041"/>
    </source>
</evidence>
<dbReference type="Pfam" id="PF00059">
    <property type="entry name" value="Lectin_C"/>
    <property type="match status" value="1"/>
</dbReference>
<evidence type="ECO:0000256" key="1">
    <source>
        <dbReference type="ARBA" id="ARBA00004401"/>
    </source>
</evidence>
<accession>G8Z7K3</accession>
<dbReference type="InterPro" id="IPR001304">
    <property type="entry name" value="C-type_lectin-like"/>
</dbReference>
<name>G8Z7K3_PELSI</name>
<dbReference type="PANTHER" id="PTHR45710">
    <property type="entry name" value="C-TYPE LECTIN DOMAIN-CONTAINING PROTEIN 180"/>
    <property type="match status" value="1"/>
</dbReference>
<keyword evidence="3" id="KW-0732">Signal</keyword>